<gene>
    <name evidence="2" type="ORF">CD32_16105</name>
</gene>
<dbReference type="STRING" id="1220589.CD32_16105"/>
<dbReference type="eggNOG" id="COG0456">
    <property type="taxonomic scope" value="Bacteria"/>
</dbReference>
<sequence length="256" mass="29535">MSFVQITKSNIGTEHICCALGTKQYESAVREKKQWLTERMEEGLVFYRLNERAKVFIEYIPADLAWVSIHASNYMYINCLWVSGKYKNKGYAKQLLEHCKDEAVKLGMDGIVHIVGKKNYPYLSDRRFFEYMGFDVVDEAGPYFQLVALKWNKHAPQPSFKQQAAVYPIDQGICIYYTAQCPYAVGIVEELKEVAANKKIPFKACKITTREQAQNSPLIWTTFGVFYNGKFITHEIMSPNKFDRLVGTLLGEEQQF</sequence>
<dbReference type="PROSITE" id="PS51186">
    <property type="entry name" value="GNAT"/>
    <property type="match status" value="1"/>
</dbReference>
<dbReference type="Pfam" id="PF14268">
    <property type="entry name" value="YoaP"/>
    <property type="match status" value="1"/>
</dbReference>
<feature type="domain" description="N-acetyltransferase" evidence="1">
    <location>
        <begin position="4"/>
        <end position="156"/>
    </location>
</feature>
<keyword evidence="3" id="KW-1185">Reference proteome</keyword>
<dbReference type="InterPro" id="IPR000182">
    <property type="entry name" value="GNAT_dom"/>
</dbReference>
<proteinExistence type="predicted"/>
<comment type="caution">
    <text evidence="2">The sequence shown here is derived from an EMBL/GenBank/DDBJ whole genome shotgun (WGS) entry which is preliminary data.</text>
</comment>
<organism evidence="2 3">
    <name type="scientific">Lysinibacillus odysseyi 34hs-1 = NBRC 100172</name>
    <dbReference type="NCBI Taxonomy" id="1220589"/>
    <lineage>
        <taxon>Bacteria</taxon>
        <taxon>Bacillati</taxon>
        <taxon>Bacillota</taxon>
        <taxon>Bacilli</taxon>
        <taxon>Bacillales</taxon>
        <taxon>Bacillaceae</taxon>
        <taxon>Lysinibacillus</taxon>
    </lineage>
</organism>
<reference evidence="2 3" key="1">
    <citation type="submission" date="2014-02" db="EMBL/GenBank/DDBJ databases">
        <title>Draft genome sequence of Lysinibacillus odysseyi NBRC 100172.</title>
        <authorList>
            <person name="Zhang F."/>
            <person name="Wang G."/>
            <person name="Zhang L."/>
        </authorList>
    </citation>
    <scope>NUCLEOTIDE SEQUENCE [LARGE SCALE GENOMIC DNA]</scope>
    <source>
        <strain evidence="2 3">NBRC 100172</strain>
    </source>
</reference>
<dbReference type="Proteomes" id="UP000030437">
    <property type="component" value="Unassembled WGS sequence"/>
</dbReference>
<dbReference type="InterPro" id="IPR016181">
    <property type="entry name" value="Acyl_CoA_acyltransferase"/>
</dbReference>
<dbReference type="CDD" id="cd04301">
    <property type="entry name" value="NAT_SF"/>
    <property type="match status" value="1"/>
</dbReference>
<dbReference type="Gene3D" id="3.40.630.30">
    <property type="match status" value="1"/>
</dbReference>
<name>A0A0A3J8J9_9BACI</name>
<evidence type="ECO:0000313" key="3">
    <source>
        <dbReference type="Proteomes" id="UP000030437"/>
    </source>
</evidence>
<protein>
    <submittedName>
        <fullName evidence="2">Acetyltransferase</fullName>
    </submittedName>
</protein>
<dbReference type="SUPFAM" id="SSF55729">
    <property type="entry name" value="Acyl-CoA N-acyltransferases (Nat)"/>
    <property type="match status" value="1"/>
</dbReference>
<evidence type="ECO:0000313" key="2">
    <source>
        <dbReference type="EMBL" id="KGR83357.1"/>
    </source>
</evidence>
<accession>A0A0A3J8J9</accession>
<dbReference type="Pfam" id="PF00583">
    <property type="entry name" value="Acetyltransf_1"/>
    <property type="match status" value="1"/>
</dbReference>
<keyword evidence="2" id="KW-0808">Transferase</keyword>
<evidence type="ECO:0000259" key="1">
    <source>
        <dbReference type="PROSITE" id="PS51186"/>
    </source>
</evidence>
<dbReference type="InterPro" id="IPR025685">
    <property type="entry name" value="YoaP-like_dom"/>
</dbReference>
<dbReference type="RefSeq" id="WP_036156469.1">
    <property type="nucleotide sequence ID" value="NZ_AVCX01000003.1"/>
</dbReference>
<dbReference type="OrthoDB" id="3172674at2"/>
<dbReference type="EMBL" id="JPVP01000058">
    <property type="protein sequence ID" value="KGR83357.1"/>
    <property type="molecule type" value="Genomic_DNA"/>
</dbReference>
<dbReference type="GO" id="GO:0016747">
    <property type="term" value="F:acyltransferase activity, transferring groups other than amino-acyl groups"/>
    <property type="evidence" value="ECO:0007669"/>
    <property type="project" value="InterPro"/>
</dbReference>
<dbReference type="AlphaFoldDB" id="A0A0A3J8J9"/>